<comment type="subcellular location">
    <subcellularLocation>
        <location evidence="1">Cell membrane</location>
        <topology evidence="1">Single-pass membrane protein</topology>
    </subcellularLocation>
    <subcellularLocation>
        <location evidence="7">Cell membrane</location>
        <topology evidence="7">Single-pass type II membrane protein</topology>
    </subcellularLocation>
</comment>
<keyword evidence="3" id="KW-1003">Cell membrane</keyword>
<reference evidence="9 10" key="1">
    <citation type="submission" date="2020-04" db="EMBL/GenBank/DDBJ databases">
        <title>Ferrimonas sp. S7 isolated from sea water.</title>
        <authorList>
            <person name="Bae S.S."/>
            <person name="Baek K."/>
        </authorList>
    </citation>
    <scope>NUCLEOTIDE SEQUENCE [LARGE SCALE GENOMIC DNA]</scope>
    <source>
        <strain evidence="9 10">S7</strain>
    </source>
</reference>
<dbReference type="GO" id="GO:0015031">
    <property type="term" value="P:protein transport"/>
    <property type="evidence" value="ECO:0007669"/>
    <property type="project" value="UniProtKB-KW"/>
</dbReference>
<keyword evidence="4 7" id="KW-0812">Transmembrane</keyword>
<comment type="similarity">
    <text evidence="2 7">Belongs to the ExbD/TolR family.</text>
</comment>
<name>A0A6H1ULK2_9GAMM</name>
<dbReference type="AlphaFoldDB" id="A0A6H1ULK2"/>
<gene>
    <name evidence="9" type="ORF">HER31_18265</name>
</gene>
<dbReference type="KEGG" id="fes:HER31_18265"/>
<dbReference type="PANTHER" id="PTHR30558:SF13">
    <property type="entry name" value="BIOPOLYMER TRANSPORT PROTEIN EXBD2"/>
    <property type="match status" value="1"/>
</dbReference>
<evidence type="ECO:0000256" key="2">
    <source>
        <dbReference type="ARBA" id="ARBA00005811"/>
    </source>
</evidence>
<organism evidence="9 10">
    <name type="scientific">Ferrimonas lipolytica</name>
    <dbReference type="NCBI Taxonomy" id="2724191"/>
    <lineage>
        <taxon>Bacteria</taxon>
        <taxon>Pseudomonadati</taxon>
        <taxon>Pseudomonadota</taxon>
        <taxon>Gammaproteobacteria</taxon>
        <taxon>Alteromonadales</taxon>
        <taxon>Ferrimonadaceae</taxon>
        <taxon>Ferrimonas</taxon>
    </lineage>
</organism>
<sequence>MLSNRFNLDKDAEINMTPMLDVVFILLIFFIVSTSFVQHNKIEIERPQANSAEVSHGTPLILSIDAAGRMYWDNQELDIYYLPATLQQLAATTPNARLLIMADQRCPTGVTIKALDIANQAGLQHSAVAAEPMGFGQ</sequence>
<dbReference type="Gene3D" id="3.30.420.270">
    <property type="match status" value="1"/>
</dbReference>
<dbReference type="EMBL" id="CP051180">
    <property type="protein sequence ID" value="QIZ78672.1"/>
    <property type="molecule type" value="Genomic_DNA"/>
</dbReference>
<proteinExistence type="inferred from homology"/>
<dbReference type="Proteomes" id="UP000501602">
    <property type="component" value="Chromosome"/>
</dbReference>
<evidence type="ECO:0000256" key="7">
    <source>
        <dbReference type="RuleBase" id="RU003879"/>
    </source>
</evidence>
<evidence type="ECO:0000256" key="3">
    <source>
        <dbReference type="ARBA" id="ARBA00022475"/>
    </source>
</evidence>
<evidence type="ECO:0000256" key="6">
    <source>
        <dbReference type="ARBA" id="ARBA00023136"/>
    </source>
</evidence>
<feature type="transmembrane region" description="Helical" evidence="8">
    <location>
        <begin position="20"/>
        <end position="37"/>
    </location>
</feature>
<keyword evidence="6 8" id="KW-0472">Membrane</keyword>
<accession>A0A6H1ULK2</accession>
<keyword evidence="5 8" id="KW-1133">Transmembrane helix</keyword>
<evidence type="ECO:0000256" key="8">
    <source>
        <dbReference type="SAM" id="Phobius"/>
    </source>
</evidence>
<evidence type="ECO:0000256" key="5">
    <source>
        <dbReference type="ARBA" id="ARBA00022989"/>
    </source>
</evidence>
<keyword evidence="10" id="KW-1185">Reference proteome</keyword>
<keyword evidence="7" id="KW-0813">Transport</keyword>
<evidence type="ECO:0000313" key="9">
    <source>
        <dbReference type="EMBL" id="QIZ78672.1"/>
    </source>
</evidence>
<evidence type="ECO:0000313" key="10">
    <source>
        <dbReference type="Proteomes" id="UP000501602"/>
    </source>
</evidence>
<evidence type="ECO:0000256" key="4">
    <source>
        <dbReference type="ARBA" id="ARBA00022692"/>
    </source>
</evidence>
<evidence type="ECO:0000256" key="1">
    <source>
        <dbReference type="ARBA" id="ARBA00004162"/>
    </source>
</evidence>
<dbReference type="PANTHER" id="PTHR30558">
    <property type="entry name" value="EXBD MEMBRANE COMPONENT OF PMF-DRIVEN MACROMOLECULE IMPORT SYSTEM"/>
    <property type="match status" value="1"/>
</dbReference>
<dbReference type="Pfam" id="PF02472">
    <property type="entry name" value="ExbD"/>
    <property type="match status" value="1"/>
</dbReference>
<dbReference type="InterPro" id="IPR003400">
    <property type="entry name" value="ExbD"/>
</dbReference>
<dbReference type="RefSeq" id="WP_168662859.1">
    <property type="nucleotide sequence ID" value="NZ_CP051180.1"/>
</dbReference>
<protein>
    <submittedName>
        <fullName evidence="9">Biopolymer transporter ExbD</fullName>
    </submittedName>
</protein>
<dbReference type="GO" id="GO:0022857">
    <property type="term" value="F:transmembrane transporter activity"/>
    <property type="evidence" value="ECO:0007669"/>
    <property type="project" value="InterPro"/>
</dbReference>
<dbReference type="GO" id="GO:0005886">
    <property type="term" value="C:plasma membrane"/>
    <property type="evidence" value="ECO:0007669"/>
    <property type="project" value="UniProtKB-SubCell"/>
</dbReference>
<keyword evidence="7" id="KW-0653">Protein transport</keyword>